<dbReference type="Proteomes" id="UP000004067">
    <property type="component" value="Unassembled WGS sequence"/>
</dbReference>
<evidence type="ECO:0000313" key="1">
    <source>
        <dbReference type="EMBL" id="EGK61684.1"/>
    </source>
</evidence>
<gene>
    <name evidence="1" type="ORF">HMPREF9081_0468</name>
</gene>
<organism evidence="1 2">
    <name type="scientific">Centipeda periodontii DSM 2778</name>
    <dbReference type="NCBI Taxonomy" id="888060"/>
    <lineage>
        <taxon>Bacteria</taxon>
        <taxon>Bacillati</taxon>
        <taxon>Bacillota</taxon>
        <taxon>Negativicutes</taxon>
        <taxon>Selenomonadales</taxon>
        <taxon>Selenomonadaceae</taxon>
        <taxon>Centipeda</taxon>
    </lineage>
</organism>
<dbReference type="AlphaFoldDB" id="F5RJN3"/>
<keyword evidence="2" id="KW-1185">Reference proteome</keyword>
<protein>
    <submittedName>
        <fullName evidence="1">Uncharacterized protein</fullName>
    </submittedName>
</protein>
<dbReference type="EMBL" id="AFHQ01000012">
    <property type="protein sequence ID" value="EGK61684.1"/>
    <property type="molecule type" value="Genomic_DNA"/>
</dbReference>
<name>F5RJN3_9FIRM</name>
<reference evidence="1 2" key="1">
    <citation type="submission" date="2011-04" db="EMBL/GenBank/DDBJ databases">
        <authorList>
            <person name="Muzny D."/>
            <person name="Qin X."/>
            <person name="Deng J."/>
            <person name="Jiang H."/>
            <person name="Liu Y."/>
            <person name="Qu J."/>
            <person name="Song X.-Z."/>
            <person name="Zhang L."/>
            <person name="Thornton R."/>
            <person name="Coyle M."/>
            <person name="Francisco L."/>
            <person name="Jackson L."/>
            <person name="Javaid M."/>
            <person name="Korchina V."/>
            <person name="Kovar C."/>
            <person name="Mata R."/>
            <person name="Mathew T."/>
            <person name="Ngo R."/>
            <person name="Nguyen L."/>
            <person name="Nguyen N."/>
            <person name="Okwuonu G."/>
            <person name="Ongeri F."/>
            <person name="Pham C."/>
            <person name="Simmons D."/>
            <person name="Wilczek-Boney K."/>
            <person name="Hale W."/>
            <person name="Jakkamsetti A."/>
            <person name="Pham P."/>
            <person name="Ruth R."/>
            <person name="San Lucas F."/>
            <person name="Warren J."/>
            <person name="Zhang J."/>
            <person name="Zhao Z."/>
            <person name="Zhou C."/>
            <person name="Zhu D."/>
            <person name="Lee S."/>
            <person name="Bess C."/>
            <person name="Blankenburg K."/>
            <person name="Forbes L."/>
            <person name="Fu Q."/>
            <person name="Gubbala S."/>
            <person name="Hirani K."/>
            <person name="Jayaseelan J.C."/>
            <person name="Lara F."/>
            <person name="Munidasa M."/>
            <person name="Palculict T."/>
            <person name="Patil S."/>
            <person name="Pu L.-L."/>
            <person name="Saada N."/>
            <person name="Tang L."/>
            <person name="Weissenberger G."/>
            <person name="Zhu Y."/>
            <person name="Hemphill L."/>
            <person name="Shang Y."/>
            <person name="Youmans B."/>
            <person name="Ayvaz T."/>
            <person name="Ross M."/>
            <person name="Santibanez J."/>
            <person name="Aqrawi P."/>
            <person name="Gross S."/>
            <person name="Joshi V."/>
            <person name="Fowler G."/>
            <person name="Nazareth L."/>
            <person name="Reid J."/>
            <person name="Worley K."/>
            <person name="Petrosino J."/>
            <person name="Highlander S."/>
            <person name="Gibbs R."/>
        </authorList>
    </citation>
    <scope>NUCLEOTIDE SEQUENCE [LARGE SCALE GENOMIC DNA]</scope>
    <source>
        <strain evidence="1 2">DSM 2778</strain>
    </source>
</reference>
<evidence type="ECO:0000313" key="2">
    <source>
        <dbReference type="Proteomes" id="UP000004067"/>
    </source>
</evidence>
<proteinExistence type="predicted"/>
<accession>F5RJN3</accession>
<dbReference type="HOGENOM" id="CLU_3286900_0_0_9"/>
<comment type="caution">
    <text evidence="1">The sequence shown here is derived from an EMBL/GenBank/DDBJ whole genome shotgun (WGS) entry which is preliminary data.</text>
</comment>
<sequence>MVLLQKFRIHFKSPPLLSCAKREQGRALFIVFCYSVSVFA</sequence>